<evidence type="ECO:0000256" key="4">
    <source>
        <dbReference type="ARBA" id="ARBA00009567"/>
    </source>
</evidence>
<evidence type="ECO:0000256" key="8">
    <source>
        <dbReference type="ARBA" id="ARBA00023242"/>
    </source>
</evidence>
<dbReference type="VEuPathDB" id="VectorBase:AATE015050"/>
<sequence length="249" mass="28307">MSFARRNNNRQSKTAEMLSSLAFNQQKVIVVNDKIGFEPHSKRLVEQWITEQRGGTFEACEVESFKESSPFLMMSISKLERRVEPRQLFGFVAQCKQNSAITHLCIWVSENKLKRSFLLPYLEHMADTVITFEDNQHVALLVKKSSGSVSNKYYTFETPPPSKTIYVTEVIRTAQTRETSAPAPVESPPNPATLGTFKIDLKDEEIKAKNALTLPFEFFKSTPEGGKILYHPDAEDDLDEEDPDNDLLI</sequence>
<evidence type="ECO:0000256" key="2">
    <source>
        <dbReference type="ARBA" id="ARBA00004496"/>
    </source>
</evidence>
<dbReference type="GO" id="GO:0002098">
    <property type="term" value="P:tRNA wobble uridine modification"/>
    <property type="evidence" value="ECO:0007669"/>
    <property type="project" value="InterPro"/>
</dbReference>
<comment type="subcellular location">
    <subcellularLocation>
        <location evidence="2">Cytoplasm</location>
    </subcellularLocation>
    <subcellularLocation>
        <location evidence="1">Nucleus</location>
    </subcellularLocation>
</comment>
<dbReference type="GO" id="GO:0000049">
    <property type="term" value="F:tRNA binding"/>
    <property type="evidence" value="ECO:0007669"/>
    <property type="project" value="TreeGrafter"/>
</dbReference>
<keyword evidence="6" id="KW-0963">Cytoplasm</keyword>
<keyword evidence="7" id="KW-0819">tRNA processing</keyword>
<dbReference type="GO" id="GO:0005829">
    <property type="term" value="C:cytosol"/>
    <property type="evidence" value="ECO:0007669"/>
    <property type="project" value="TreeGrafter"/>
</dbReference>
<comment type="similarity">
    <text evidence="4">Belongs to the ELP5 family.</text>
</comment>
<evidence type="ECO:0000256" key="5">
    <source>
        <dbReference type="ARBA" id="ARBA00020264"/>
    </source>
</evidence>
<evidence type="ECO:0000313" key="10">
    <source>
        <dbReference type="EnsemblMetazoa" id="AATE015050-PA.1"/>
    </source>
</evidence>
<evidence type="ECO:0000256" key="6">
    <source>
        <dbReference type="ARBA" id="ARBA00022490"/>
    </source>
</evidence>
<dbReference type="PANTHER" id="PTHR15641:SF1">
    <property type="entry name" value="ELONGATOR COMPLEX PROTEIN 5"/>
    <property type="match status" value="1"/>
</dbReference>
<dbReference type="GO" id="GO:0033588">
    <property type="term" value="C:elongator holoenzyme complex"/>
    <property type="evidence" value="ECO:0007669"/>
    <property type="project" value="InterPro"/>
</dbReference>
<keyword evidence="8" id="KW-0539">Nucleus</keyword>
<dbReference type="STRING" id="41427.A0A182JBM9"/>
<name>A0A182JBM9_ANOAO</name>
<dbReference type="AlphaFoldDB" id="A0A182JBM9"/>
<evidence type="ECO:0000256" key="1">
    <source>
        <dbReference type="ARBA" id="ARBA00004123"/>
    </source>
</evidence>
<dbReference type="InterPro" id="IPR019519">
    <property type="entry name" value="Elp5"/>
</dbReference>
<evidence type="ECO:0000256" key="7">
    <source>
        <dbReference type="ARBA" id="ARBA00022694"/>
    </source>
</evidence>
<evidence type="ECO:0000256" key="3">
    <source>
        <dbReference type="ARBA" id="ARBA00005043"/>
    </source>
</evidence>
<dbReference type="EnsemblMetazoa" id="AATE015050-RA">
    <property type="protein sequence ID" value="AATE015050-PA.1"/>
    <property type="gene ID" value="AATE015050"/>
</dbReference>
<feature type="region of interest" description="Disordered" evidence="9">
    <location>
        <begin position="229"/>
        <end position="249"/>
    </location>
</feature>
<reference evidence="10" key="1">
    <citation type="submission" date="2022-08" db="UniProtKB">
        <authorList>
            <consortium name="EnsemblMetazoa"/>
        </authorList>
    </citation>
    <scope>IDENTIFICATION</scope>
    <source>
        <strain evidence="10">EBRO</strain>
    </source>
</reference>
<proteinExistence type="inferred from homology"/>
<dbReference type="PANTHER" id="PTHR15641">
    <property type="entry name" value="ELONGATOR COMPLEX PROTEIN 5"/>
    <property type="match status" value="1"/>
</dbReference>
<comment type="pathway">
    <text evidence="3">tRNA modification; 5-methoxycarbonylmethyl-2-thiouridine-tRNA biosynthesis.</text>
</comment>
<feature type="compositionally biased region" description="Acidic residues" evidence="9">
    <location>
        <begin position="234"/>
        <end position="249"/>
    </location>
</feature>
<dbReference type="GO" id="GO:0005634">
    <property type="term" value="C:nucleus"/>
    <property type="evidence" value="ECO:0007669"/>
    <property type="project" value="UniProtKB-SubCell"/>
</dbReference>
<evidence type="ECO:0000256" key="9">
    <source>
        <dbReference type="SAM" id="MobiDB-lite"/>
    </source>
</evidence>
<protein>
    <recommendedName>
        <fullName evidence="5">Elongator complex protein 5</fullName>
    </recommendedName>
</protein>
<accession>A0A182JBM9</accession>
<organism evidence="10">
    <name type="scientific">Anopheles atroparvus</name>
    <name type="common">European mosquito</name>
    <dbReference type="NCBI Taxonomy" id="41427"/>
    <lineage>
        <taxon>Eukaryota</taxon>
        <taxon>Metazoa</taxon>
        <taxon>Ecdysozoa</taxon>
        <taxon>Arthropoda</taxon>
        <taxon>Hexapoda</taxon>
        <taxon>Insecta</taxon>
        <taxon>Pterygota</taxon>
        <taxon>Neoptera</taxon>
        <taxon>Endopterygota</taxon>
        <taxon>Diptera</taxon>
        <taxon>Nematocera</taxon>
        <taxon>Culicoidea</taxon>
        <taxon>Culicidae</taxon>
        <taxon>Anophelinae</taxon>
        <taxon>Anopheles</taxon>
    </lineage>
</organism>